<dbReference type="EMBL" id="WUTS01000001">
    <property type="protein sequence ID" value="NAW11320.1"/>
    <property type="molecule type" value="Genomic_DNA"/>
</dbReference>
<evidence type="ECO:0000313" key="3">
    <source>
        <dbReference type="Proteomes" id="UP000448235"/>
    </source>
</evidence>
<dbReference type="InterPro" id="IPR007684">
    <property type="entry name" value="Znf_Ogr/Delta"/>
</dbReference>
<feature type="domain" description="Zinc finger Ogr/Delta-type" evidence="1">
    <location>
        <begin position="13"/>
        <end position="57"/>
    </location>
</feature>
<name>A0A7X4VVZ2_9GAMM</name>
<comment type="caution">
    <text evidence="2">The sequence shown here is derived from an EMBL/GenBank/DDBJ whole genome shotgun (WGS) entry which is preliminary data.</text>
</comment>
<accession>A0A7X4VVZ2</accession>
<evidence type="ECO:0000259" key="1">
    <source>
        <dbReference type="Pfam" id="PF04606"/>
    </source>
</evidence>
<organism evidence="2 3">
    <name type="scientific">Halomonas icarae</name>
    <dbReference type="NCBI Taxonomy" id="2691040"/>
    <lineage>
        <taxon>Bacteria</taxon>
        <taxon>Pseudomonadati</taxon>
        <taxon>Pseudomonadota</taxon>
        <taxon>Gammaproteobacteria</taxon>
        <taxon>Oceanospirillales</taxon>
        <taxon>Halomonadaceae</taxon>
        <taxon>Halomonas</taxon>
    </lineage>
</organism>
<reference evidence="2 3" key="1">
    <citation type="submission" date="2019-12" db="EMBL/GenBank/DDBJ databases">
        <title>Draft genome sequencing of Halomonas icarensis D1-1.</title>
        <authorList>
            <person name="Pandiyan K."/>
            <person name="Kushwaha P."/>
            <person name="Gowdham M."/>
            <person name="Chakdar H."/>
            <person name="Singh A."/>
            <person name="Kumar M."/>
            <person name="Saxena A.K."/>
        </authorList>
    </citation>
    <scope>NUCLEOTIDE SEQUENCE [LARGE SCALE GENOMIC DNA]</scope>
    <source>
        <strain evidence="2 3">D1-1</strain>
    </source>
</reference>
<dbReference type="AlphaFoldDB" id="A0A7X4VVZ2"/>
<sequence length="89" mass="9627">MTQTIGYRLPIVCPHCGSEIEIRRPRCSRSGLAAGAYGVCHNSECGAAYLMRAEIVRQTKLSSQQRDIKGLEVVIPSTFATPGRNPPPG</sequence>
<proteinExistence type="predicted"/>
<keyword evidence="3" id="KW-1185">Reference proteome</keyword>
<dbReference type="RefSeq" id="WP_161422161.1">
    <property type="nucleotide sequence ID" value="NZ_JARWMY010000002.1"/>
</dbReference>
<protein>
    <recommendedName>
        <fullName evidence="1">Zinc finger Ogr/Delta-type domain-containing protein</fullName>
    </recommendedName>
</protein>
<gene>
    <name evidence="2" type="ORF">GRB80_00450</name>
</gene>
<dbReference type="Pfam" id="PF04606">
    <property type="entry name" value="Ogr_Delta"/>
    <property type="match status" value="1"/>
</dbReference>
<dbReference type="Proteomes" id="UP000448235">
    <property type="component" value="Unassembled WGS sequence"/>
</dbReference>
<evidence type="ECO:0000313" key="2">
    <source>
        <dbReference type="EMBL" id="NAW11320.1"/>
    </source>
</evidence>